<dbReference type="AlphaFoldDB" id="K0RAZ0"/>
<sequence length="118" mass="12689">GARRRDEGEEATAARGRVREECKEGHGHSARGAAGRNKVHRPSPLERTVQGYEGYSRVTELGADPPAGRQARGCASTGIGVLRMMRSLPKATTRPPTTVRGASTKPRDKVAAWLDTVE</sequence>
<feature type="compositionally biased region" description="Basic and acidic residues" evidence="1">
    <location>
        <begin position="17"/>
        <end position="27"/>
    </location>
</feature>
<evidence type="ECO:0000256" key="1">
    <source>
        <dbReference type="SAM" id="MobiDB-lite"/>
    </source>
</evidence>
<name>K0RAZ0_THAOC</name>
<keyword evidence="3" id="KW-1185">Reference proteome</keyword>
<evidence type="ECO:0000313" key="2">
    <source>
        <dbReference type="EMBL" id="EJK50883.1"/>
    </source>
</evidence>
<evidence type="ECO:0000313" key="3">
    <source>
        <dbReference type="Proteomes" id="UP000266841"/>
    </source>
</evidence>
<organism evidence="2 3">
    <name type="scientific">Thalassiosira oceanica</name>
    <name type="common">Marine diatom</name>
    <dbReference type="NCBI Taxonomy" id="159749"/>
    <lineage>
        <taxon>Eukaryota</taxon>
        <taxon>Sar</taxon>
        <taxon>Stramenopiles</taxon>
        <taxon>Ochrophyta</taxon>
        <taxon>Bacillariophyta</taxon>
        <taxon>Coscinodiscophyceae</taxon>
        <taxon>Thalassiosirophycidae</taxon>
        <taxon>Thalassiosirales</taxon>
        <taxon>Thalassiosiraceae</taxon>
        <taxon>Thalassiosira</taxon>
    </lineage>
</organism>
<feature type="non-terminal residue" evidence="2">
    <location>
        <position position="1"/>
    </location>
</feature>
<reference evidence="2 3" key="1">
    <citation type="journal article" date="2012" name="Genome Biol.">
        <title>Genome and low-iron response of an oceanic diatom adapted to chronic iron limitation.</title>
        <authorList>
            <person name="Lommer M."/>
            <person name="Specht M."/>
            <person name="Roy A.S."/>
            <person name="Kraemer L."/>
            <person name="Andreson R."/>
            <person name="Gutowska M.A."/>
            <person name="Wolf J."/>
            <person name="Bergner S.V."/>
            <person name="Schilhabel M.B."/>
            <person name="Klostermeier U.C."/>
            <person name="Beiko R.G."/>
            <person name="Rosenstiel P."/>
            <person name="Hippler M."/>
            <person name="Laroche J."/>
        </authorList>
    </citation>
    <scope>NUCLEOTIDE SEQUENCE [LARGE SCALE GENOMIC DNA]</scope>
    <source>
        <strain evidence="2 3">CCMP1005</strain>
    </source>
</reference>
<accession>K0RAZ0</accession>
<protein>
    <submittedName>
        <fullName evidence="2">Uncharacterized protein</fullName>
    </submittedName>
</protein>
<gene>
    <name evidence="2" type="ORF">THAOC_30005</name>
</gene>
<dbReference type="EMBL" id="AGNL01042729">
    <property type="protein sequence ID" value="EJK50883.1"/>
    <property type="molecule type" value="Genomic_DNA"/>
</dbReference>
<feature type="region of interest" description="Disordered" evidence="1">
    <location>
        <begin position="1"/>
        <end position="52"/>
    </location>
</feature>
<feature type="region of interest" description="Disordered" evidence="1">
    <location>
        <begin position="86"/>
        <end position="108"/>
    </location>
</feature>
<proteinExistence type="predicted"/>
<comment type="caution">
    <text evidence="2">The sequence shown here is derived from an EMBL/GenBank/DDBJ whole genome shotgun (WGS) entry which is preliminary data.</text>
</comment>
<dbReference type="Proteomes" id="UP000266841">
    <property type="component" value="Unassembled WGS sequence"/>
</dbReference>